<gene>
    <name evidence="1" type="ORF">HMPREF0645_0134</name>
</gene>
<name>D1PT49_9BACT</name>
<protein>
    <submittedName>
        <fullName evidence="1">Uncharacterized protein</fullName>
    </submittedName>
</protein>
<dbReference type="eggNOG" id="ENOG5032U7V">
    <property type="taxonomic scope" value="Bacteria"/>
</dbReference>
<dbReference type="Proteomes" id="UP000003160">
    <property type="component" value="Unassembled WGS sequence"/>
</dbReference>
<proteinExistence type="predicted"/>
<keyword evidence="2" id="KW-1185">Reference proteome</keyword>
<organism evidence="1 2">
    <name type="scientific">Hallella bergensis DSM 17361</name>
    <dbReference type="NCBI Taxonomy" id="585502"/>
    <lineage>
        <taxon>Bacteria</taxon>
        <taxon>Pseudomonadati</taxon>
        <taxon>Bacteroidota</taxon>
        <taxon>Bacteroidia</taxon>
        <taxon>Bacteroidales</taxon>
        <taxon>Prevotellaceae</taxon>
        <taxon>Hallella</taxon>
    </lineage>
</organism>
<accession>D1PT49</accession>
<dbReference type="Gene3D" id="3.40.50.11350">
    <property type="match status" value="1"/>
</dbReference>
<comment type="caution">
    <text evidence="1">The sequence shown here is derived from an EMBL/GenBank/DDBJ whole genome shotgun (WGS) entry which is preliminary data.</text>
</comment>
<dbReference type="EMBL" id="ACKS01000009">
    <property type="protein sequence ID" value="EFA45543.1"/>
    <property type="molecule type" value="Genomic_DNA"/>
</dbReference>
<evidence type="ECO:0000313" key="2">
    <source>
        <dbReference type="Proteomes" id="UP000003160"/>
    </source>
</evidence>
<reference evidence="1 2" key="1">
    <citation type="submission" date="2009-10" db="EMBL/GenBank/DDBJ databases">
        <authorList>
            <person name="Qin X."/>
            <person name="Bachman B."/>
            <person name="Battles P."/>
            <person name="Bell A."/>
            <person name="Bess C."/>
            <person name="Bickham C."/>
            <person name="Chaboub L."/>
            <person name="Chen D."/>
            <person name="Coyle M."/>
            <person name="Deiros D.R."/>
            <person name="Dinh H."/>
            <person name="Forbes L."/>
            <person name="Fowler G."/>
            <person name="Francisco L."/>
            <person name="Fu Q."/>
            <person name="Gubbala S."/>
            <person name="Hale W."/>
            <person name="Han Y."/>
            <person name="Hemphill L."/>
            <person name="Highlander S.K."/>
            <person name="Hirani K."/>
            <person name="Hogues M."/>
            <person name="Jackson L."/>
            <person name="Jakkamsetti A."/>
            <person name="Javaid M."/>
            <person name="Jiang H."/>
            <person name="Korchina V."/>
            <person name="Kovar C."/>
            <person name="Lara F."/>
            <person name="Lee S."/>
            <person name="Mata R."/>
            <person name="Mathew T."/>
            <person name="Moen C."/>
            <person name="Morales K."/>
            <person name="Munidasa M."/>
            <person name="Nazareth L."/>
            <person name="Ngo R."/>
            <person name="Nguyen L."/>
            <person name="Okwuonu G."/>
            <person name="Ongeri F."/>
            <person name="Patil S."/>
            <person name="Petrosino J."/>
            <person name="Pham C."/>
            <person name="Pham P."/>
            <person name="Pu L.-L."/>
            <person name="Puazo M."/>
            <person name="Raj R."/>
            <person name="Reid J."/>
            <person name="Rouhana J."/>
            <person name="Saada N."/>
            <person name="Shang Y."/>
            <person name="Simmons D."/>
            <person name="Thornton R."/>
            <person name="Warren J."/>
            <person name="Weissenberger G."/>
            <person name="Zhang J."/>
            <person name="Zhang L."/>
            <person name="Zhou C."/>
            <person name="Zhu D."/>
            <person name="Muzny D."/>
            <person name="Worley K."/>
            <person name="Gibbs R."/>
        </authorList>
    </citation>
    <scope>NUCLEOTIDE SEQUENCE [LARGE SCALE GENOMIC DNA]</scope>
    <source>
        <strain evidence="1 2">DSM 17361</strain>
    </source>
</reference>
<dbReference type="HOGENOM" id="CLU_079595_0_0_10"/>
<sequence length="295" mass="33934">MREKHYLRGKITMMKTQGKLLLVPAGGLANRMHAIASAYNMCRRADVAMRVLWFQDWALHAPFHAIFRDSDLIQVREASLVDHVVYDRPRRRNLCVPRLFQNLLFDQRIDEEQVTALVEQDFDFVQWARDHNSYMSCFREFGTFDDAIYSRLFRPVAQVEEQVERLVSQLGTRAIGFHIRRTDNRRSIENSPLSLFVEAGQRELANCPDTKIFLATDDEPTKRQLTEIFGDRLVMQQAEADRSSTQGIRGGLVDLYTLARTEVVYGSEGSSFSIMAGKIGGKRVVIQNSQFTIHN</sequence>
<dbReference type="AlphaFoldDB" id="D1PT49"/>
<evidence type="ECO:0000313" key="1">
    <source>
        <dbReference type="EMBL" id="EFA45543.1"/>
    </source>
</evidence>